<dbReference type="EMBL" id="CAJFCW020000005">
    <property type="protein sequence ID" value="CAG9118074.1"/>
    <property type="molecule type" value="Genomic_DNA"/>
</dbReference>
<keyword evidence="3" id="KW-0067">ATP-binding</keyword>
<organism evidence="5 6">
    <name type="scientific">Bursaphelenchus okinawaensis</name>
    <dbReference type="NCBI Taxonomy" id="465554"/>
    <lineage>
        <taxon>Eukaryota</taxon>
        <taxon>Metazoa</taxon>
        <taxon>Ecdysozoa</taxon>
        <taxon>Nematoda</taxon>
        <taxon>Chromadorea</taxon>
        <taxon>Rhabditida</taxon>
        <taxon>Tylenchina</taxon>
        <taxon>Tylenchomorpha</taxon>
        <taxon>Aphelenchoidea</taxon>
        <taxon>Aphelenchoididae</taxon>
        <taxon>Bursaphelenchus</taxon>
    </lineage>
</organism>
<comment type="caution">
    <text evidence="5">The sequence shown here is derived from an EMBL/GenBank/DDBJ whole genome shotgun (WGS) entry which is preliminary data.</text>
</comment>
<dbReference type="Pfam" id="PF00012">
    <property type="entry name" value="HSP70"/>
    <property type="match status" value="1"/>
</dbReference>
<keyword evidence="6" id="KW-1185">Reference proteome</keyword>
<evidence type="ECO:0000256" key="3">
    <source>
        <dbReference type="ARBA" id="ARBA00022840"/>
    </source>
</evidence>
<dbReference type="Proteomes" id="UP000614601">
    <property type="component" value="Unassembled WGS sequence"/>
</dbReference>
<feature type="region of interest" description="Disordered" evidence="4">
    <location>
        <begin position="56"/>
        <end position="77"/>
    </location>
</feature>
<sequence length="77" mass="8932">MVSVVTFDINEDGVLKVNAFDPKTLKTAGVTTTDFNTFLSKEEIQKLKDNEEIYKREKQESRQTQNAKHTLEKFCFD</sequence>
<accession>A0A811L767</accession>
<dbReference type="InterPro" id="IPR013126">
    <property type="entry name" value="Hsp_70_fam"/>
</dbReference>
<comment type="similarity">
    <text evidence="1">Belongs to the heat shock protein 70 family.</text>
</comment>
<evidence type="ECO:0000313" key="5">
    <source>
        <dbReference type="EMBL" id="CAD5223509.1"/>
    </source>
</evidence>
<evidence type="ECO:0000256" key="4">
    <source>
        <dbReference type="SAM" id="MobiDB-lite"/>
    </source>
</evidence>
<dbReference type="GO" id="GO:0140662">
    <property type="term" value="F:ATP-dependent protein folding chaperone"/>
    <property type="evidence" value="ECO:0007669"/>
    <property type="project" value="InterPro"/>
</dbReference>
<dbReference type="Proteomes" id="UP000783686">
    <property type="component" value="Unassembled WGS sequence"/>
</dbReference>
<dbReference type="SUPFAM" id="SSF100920">
    <property type="entry name" value="Heat shock protein 70kD (HSP70), peptide-binding domain"/>
    <property type="match status" value="1"/>
</dbReference>
<dbReference type="GO" id="GO:0005524">
    <property type="term" value="F:ATP binding"/>
    <property type="evidence" value="ECO:0007669"/>
    <property type="project" value="UniProtKB-KW"/>
</dbReference>
<dbReference type="EMBL" id="CAJFDH010000005">
    <property type="protein sequence ID" value="CAD5223509.1"/>
    <property type="molecule type" value="Genomic_DNA"/>
</dbReference>
<evidence type="ECO:0000256" key="1">
    <source>
        <dbReference type="ARBA" id="ARBA00007381"/>
    </source>
</evidence>
<proteinExistence type="inferred from homology"/>
<evidence type="ECO:0000256" key="2">
    <source>
        <dbReference type="ARBA" id="ARBA00022741"/>
    </source>
</evidence>
<gene>
    <name evidence="5" type="ORF">BOKJ2_LOCUS10279</name>
</gene>
<name>A0A811L767_9BILA</name>
<dbReference type="InterPro" id="IPR029047">
    <property type="entry name" value="HSP70_peptide-bd_sf"/>
</dbReference>
<dbReference type="AlphaFoldDB" id="A0A811L767"/>
<evidence type="ECO:0000313" key="6">
    <source>
        <dbReference type="Proteomes" id="UP000614601"/>
    </source>
</evidence>
<dbReference type="Gene3D" id="2.60.34.10">
    <property type="entry name" value="Substrate Binding Domain Of DNAk, Chain A, domain 1"/>
    <property type="match status" value="1"/>
</dbReference>
<protein>
    <submittedName>
        <fullName evidence="5">Uncharacterized protein</fullName>
    </submittedName>
</protein>
<reference evidence="5" key="1">
    <citation type="submission" date="2020-09" db="EMBL/GenBank/DDBJ databases">
        <authorList>
            <person name="Kikuchi T."/>
        </authorList>
    </citation>
    <scope>NUCLEOTIDE SEQUENCE</scope>
    <source>
        <strain evidence="5">SH1</strain>
    </source>
</reference>
<keyword evidence="2" id="KW-0547">Nucleotide-binding</keyword>